<dbReference type="SUPFAM" id="SSF52402">
    <property type="entry name" value="Adenine nucleotide alpha hydrolases-like"/>
    <property type="match status" value="1"/>
</dbReference>
<dbReference type="InterPro" id="IPR014729">
    <property type="entry name" value="Rossmann-like_a/b/a_fold"/>
</dbReference>
<keyword evidence="3" id="KW-1185">Reference proteome</keyword>
<sequence>MEGGGTAAARKVMVVADPTRESAGALQYALSHAVIENDTLILFHVETIPNPNAWKNPFGALFKKQPNGGGGGGCGATSSSSSSPAAAEGGGGGGGDQVDFLDAMKQACMAAQPKVKVVVVKTEMADGKDKAAAILAQSAVLKVDLLIVGHRRSLSNAILGYKRGGSLRALDTADNLILNSKCTCVAVQKKGQNAGYLLTSKTYKNFWLLA</sequence>
<accession>A0ABR0XPR4</accession>
<dbReference type="EMBL" id="JABTTQ020000003">
    <property type="protein sequence ID" value="KAK6161185.1"/>
    <property type="molecule type" value="Genomic_DNA"/>
</dbReference>
<feature type="compositionally biased region" description="Low complexity" evidence="1">
    <location>
        <begin position="76"/>
        <end position="87"/>
    </location>
</feature>
<evidence type="ECO:0000313" key="2">
    <source>
        <dbReference type="EMBL" id="KAK6161185.1"/>
    </source>
</evidence>
<reference evidence="2 3" key="1">
    <citation type="journal article" date="2021" name="Comput. Struct. Biotechnol. J.">
        <title>De novo genome assembly of the potent medicinal plant Rehmannia glutinosa using nanopore technology.</title>
        <authorList>
            <person name="Ma L."/>
            <person name="Dong C."/>
            <person name="Song C."/>
            <person name="Wang X."/>
            <person name="Zheng X."/>
            <person name="Niu Y."/>
            <person name="Chen S."/>
            <person name="Feng W."/>
        </authorList>
    </citation>
    <scope>NUCLEOTIDE SEQUENCE [LARGE SCALE GENOMIC DNA]</scope>
    <source>
        <strain evidence="2">DH-2019</strain>
    </source>
</reference>
<name>A0ABR0XPR4_REHGL</name>
<proteinExistence type="predicted"/>
<organism evidence="2 3">
    <name type="scientific">Rehmannia glutinosa</name>
    <name type="common">Chinese foxglove</name>
    <dbReference type="NCBI Taxonomy" id="99300"/>
    <lineage>
        <taxon>Eukaryota</taxon>
        <taxon>Viridiplantae</taxon>
        <taxon>Streptophyta</taxon>
        <taxon>Embryophyta</taxon>
        <taxon>Tracheophyta</taxon>
        <taxon>Spermatophyta</taxon>
        <taxon>Magnoliopsida</taxon>
        <taxon>eudicotyledons</taxon>
        <taxon>Gunneridae</taxon>
        <taxon>Pentapetalae</taxon>
        <taxon>asterids</taxon>
        <taxon>lamiids</taxon>
        <taxon>Lamiales</taxon>
        <taxon>Orobanchaceae</taxon>
        <taxon>Rehmannieae</taxon>
        <taxon>Rehmannia</taxon>
    </lineage>
</organism>
<gene>
    <name evidence="2" type="ORF">DH2020_004566</name>
</gene>
<protein>
    <recommendedName>
        <fullName evidence="4">UspA domain-containing protein</fullName>
    </recommendedName>
</protein>
<evidence type="ECO:0000313" key="3">
    <source>
        <dbReference type="Proteomes" id="UP001318860"/>
    </source>
</evidence>
<dbReference type="Proteomes" id="UP001318860">
    <property type="component" value="Unassembled WGS sequence"/>
</dbReference>
<evidence type="ECO:0000256" key="1">
    <source>
        <dbReference type="SAM" id="MobiDB-lite"/>
    </source>
</evidence>
<dbReference type="PANTHER" id="PTHR47867:SF1">
    <property type="entry name" value="ADENINE NUCLEOTIDE ALPHA HYDROLASES-LIKE SUPERFAMILY PROTEIN"/>
    <property type="match status" value="1"/>
</dbReference>
<comment type="caution">
    <text evidence="2">The sequence shown here is derived from an EMBL/GenBank/DDBJ whole genome shotgun (WGS) entry which is preliminary data.</text>
</comment>
<dbReference type="Gene3D" id="3.40.50.620">
    <property type="entry name" value="HUPs"/>
    <property type="match status" value="1"/>
</dbReference>
<feature type="region of interest" description="Disordered" evidence="1">
    <location>
        <begin position="69"/>
        <end position="93"/>
    </location>
</feature>
<evidence type="ECO:0008006" key="4">
    <source>
        <dbReference type="Google" id="ProtNLM"/>
    </source>
</evidence>
<dbReference type="PANTHER" id="PTHR47867">
    <property type="entry name" value="ADENINE NUCLEOTIDE ALPHA HYDROLASES-LIKE SUPERFAMILY PROTEIN"/>
    <property type="match status" value="1"/>
</dbReference>